<dbReference type="GO" id="GO:0016787">
    <property type="term" value="F:hydrolase activity"/>
    <property type="evidence" value="ECO:0007669"/>
    <property type="project" value="UniProtKB-KW"/>
</dbReference>
<keyword evidence="2" id="KW-0378">Hydrolase</keyword>
<organism evidence="4 5">
    <name type="scientific">Micromonospora inyonensis</name>
    <dbReference type="NCBI Taxonomy" id="47866"/>
    <lineage>
        <taxon>Bacteria</taxon>
        <taxon>Bacillati</taxon>
        <taxon>Actinomycetota</taxon>
        <taxon>Actinomycetes</taxon>
        <taxon>Micromonosporales</taxon>
        <taxon>Micromonosporaceae</taxon>
        <taxon>Micromonospora</taxon>
    </lineage>
</organism>
<dbReference type="InterPro" id="IPR020802">
    <property type="entry name" value="TesA-like"/>
</dbReference>
<evidence type="ECO:0000313" key="5">
    <source>
        <dbReference type="Proteomes" id="UP000198906"/>
    </source>
</evidence>
<dbReference type="Gene3D" id="3.40.50.1820">
    <property type="entry name" value="alpha/beta hydrolase"/>
    <property type="match status" value="1"/>
</dbReference>
<dbReference type="AlphaFoldDB" id="A0A1C6S6Z3"/>
<dbReference type="Proteomes" id="UP000198906">
    <property type="component" value="Unassembled WGS sequence"/>
</dbReference>
<dbReference type="InterPro" id="IPR029058">
    <property type="entry name" value="AB_hydrolase_fold"/>
</dbReference>
<comment type="similarity">
    <text evidence="1">Belongs to the thioesterase family.</text>
</comment>
<dbReference type="RefSeq" id="WP_091460808.1">
    <property type="nucleotide sequence ID" value="NZ_FMHU01000002.1"/>
</dbReference>
<proteinExistence type="inferred from homology"/>
<dbReference type="Pfam" id="PF00975">
    <property type="entry name" value="Thioesterase"/>
    <property type="match status" value="1"/>
</dbReference>
<dbReference type="EMBL" id="FMHU01000002">
    <property type="protein sequence ID" value="SCL25261.1"/>
    <property type="molecule type" value="Genomic_DNA"/>
</dbReference>
<dbReference type="PANTHER" id="PTHR11487">
    <property type="entry name" value="THIOESTERASE"/>
    <property type="match status" value="1"/>
</dbReference>
<dbReference type="SUPFAM" id="SSF53474">
    <property type="entry name" value="alpha/beta-Hydrolases"/>
    <property type="match status" value="1"/>
</dbReference>
<dbReference type="GO" id="GO:0008610">
    <property type="term" value="P:lipid biosynthetic process"/>
    <property type="evidence" value="ECO:0007669"/>
    <property type="project" value="TreeGrafter"/>
</dbReference>
<dbReference type="STRING" id="47866.GA0074694_4172"/>
<dbReference type="PANTHER" id="PTHR11487:SF0">
    <property type="entry name" value="S-ACYL FATTY ACID SYNTHASE THIOESTERASE, MEDIUM CHAIN"/>
    <property type="match status" value="1"/>
</dbReference>
<dbReference type="InterPro" id="IPR001031">
    <property type="entry name" value="Thioesterase"/>
</dbReference>
<reference evidence="5" key="1">
    <citation type="submission" date="2016-06" db="EMBL/GenBank/DDBJ databases">
        <authorList>
            <person name="Varghese N."/>
        </authorList>
    </citation>
    <scope>NUCLEOTIDE SEQUENCE [LARGE SCALE GENOMIC DNA]</scope>
    <source>
        <strain evidence="5">DSM 46123</strain>
    </source>
</reference>
<evidence type="ECO:0000256" key="2">
    <source>
        <dbReference type="ARBA" id="ARBA00022801"/>
    </source>
</evidence>
<accession>A0A1C6S6Z3</accession>
<sequence>MALRDDSTRWFRRYVHKPEATGRLVCFTPAGSMPSFYLDWARTAPPSVEVLVVTLPGREERSAEPPVTDLGSLADAVAQALGGLGDRPTVLFGHSMGAAVAYEVSRRYEASGGALAGLVVSACASPARQPDSRPGLTAYDDDQLATYLRTLGGTSNQVFDDPEVRQFVLDTFRADLAVLEPYRPDATRARLRTPVQVFRGDQDPATPADDAARWAEVTDRFAGVRSFPGGHFYLLDQRSAVLHAAIEPLPGGVVPSASIHAQREG</sequence>
<name>A0A1C6S6Z3_9ACTN</name>
<evidence type="ECO:0000259" key="3">
    <source>
        <dbReference type="SMART" id="SM00824"/>
    </source>
</evidence>
<protein>
    <submittedName>
        <fullName evidence="4">Pyochelin biosynthetic protein PchC</fullName>
    </submittedName>
</protein>
<evidence type="ECO:0000313" key="4">
    <source>
        <dbReference type="EMBL" id="SCL25261.1"/>
    </source>
</evidence>
<keyword evidence="5" id="KW-1185">Reference proteome</keyword>
<evidence type="ECO:0000256" key="1">
    <source>
        <dbReference type="ARBA" id="ARBA00007169"/>
    </source>
</evidence>
<dbReference type="InterPro" id="IPR012223">
    <property type="entry name" value="TEII"/>
</dbReference>
<gene>
    <name evidence="4" type="ORF">GA0074694_4172</name>
</gene>
<feature type="domain" description="Thioesterase TesA-like" evidence="3">
    <location>
        <begin position="25"/>
        <end position="250"/>
    </location>
</feature>
<dbReference type="SMART" id="SM00824">
    <property type="entry name" value="PKS_TE"/>
    <property type="match status" value="1"/>
</dbReference>